<protein>
    <submittedName>
        <fullName evidence="2">Rhodanese-related sulfurtransferase</fullName>
    </submittedName>
</protein>
<proteinExistence type="predicted"/>
<accession>I3XX56</accession>
<dbReference type="SUPFAM" id="SSF52821">
    <property type="entry name" value="Rhodanese/Cell cycle control phosphatase"/>
    <property type="match status" value="1"/>
</dbReference>
<keyword evidence="3" id="KW-1185">Reference proteome</keyword>
<dbReference type="InterPro" id="IPR036873">
    <property type="entry name" value="Rhodanese-like_dom_sf"/>
</dbReference>
<evidence type="ECO:0000313" key="2">
    <source>
        <dbReference type="EMBL" id="AFL68530.1"/>
    </source>
</evidence>
<keyword evidence="2" id="KW-0808">Transferase</keyword>
<dbReference type="Proteomes" id="UP000006176">
    <property type="component" value="Chromosome"/>
</dbReference>
<name>I3XX56_SULBS</name>
<organism evidence="2 3">
    <name type="scientific">Sulfurospirillum barnesii (strain ATCC 700032 / DSM 10660 / SES-3)</name>
    <dbReference type="NCBI Taxonomy" id="760154"/>
    <lineage>
        <taxon>Bacteria</taxon>
        <taxon>Pseudomonadati</taxon>
        <taxon>Campylobacterota</taxon>
        <taxon>Epsilonproteobacteria</taxon>
        <taxon>Campylobacterales</taxon>
        <taxon>Sulfurospirillaceae</taxon>
        <taxon>Sulfurospirillum</taxon>
    </lineage>
</organism>
<gene>
    <name evidence="2" type="ordered locus">Sulba_1236</name>
</gene>
<dbReference type="PATRIC" id="fig|760154.4.peg.1241"/>
<sequence>MDLPDEWSEEALMNLVQTLTKSLEVTPETLHVMLNLRAQGKLNFLLVDIREIYEYTQLSIKGTDLLLPTSTIHLHMEQLKKLHGTLLIFYCRSANRTLQLLHILKRMGFSNIAHLHGGIIEYKGEKIKNAPLPKNIRTEGK</sequence>
<dbReference type="InterPro" id="IPR001763">
    <property type="entry name" value="Rhodanese-like_dom"/>
</dbReference>
<dbReference type="SMART" id="SM00450">
    <property type="entry name" value="RHOD"/>
    <property type="match status" value="1"/>
</dbReference>
<dbReference type="HOGENOM" id="CLU_089574_13_3_7"/>
<dbReference type="Gene3D" id="3.40.250.10">
    <property type="entry name" value="Rhodanese-like domain"/>
    <property type="match status" value="1"/>
</dbReference>
<dbReference type="Pfam" id="PF00581">
    <property type="entry name" value="Rhodanese"/>
    <property type="match status" value="1"/>
</dbReference>
<dbReference type="eggNOG" id="COG0607">
    <property type="taxonomic scope" value="Bacteria"/>
</dbReference>
<dbReference type="CDD" id="cd00158">
    <property type="entry name" value="RHOD"/>
    <property type="match status" value="1"/>
</dbReference>
<dbReference type="EMBL" id="CP003333">
    <property type="protein sequence ID" value="AFL68530.1"/>
    <property type="molecule type" value="Genomic_DNA"/>
</dbReference>
<dbReference type="OrthoDB" id="5339556at2"/>
<dbReference type="GO" id="GO:0016740">
    <property type="term" value="F:transferase activity"/>
    <property type="evidence" value="ECO:0007669"/>
    <property type="project" value="UniProtKB-KW"/>
</dbReference>
<reference evidence="2 3" key="1">
    <citation type="submission" date="2012-06" db="EMBL/GenBank/DDBJ databases">
        <title>Complete sequence of Sulfurospirillum barnesii SES-3.</title>
        <authorList>
            <consortium name="US DOE Joint Genome Institute"/>
            <person name="Lucas S."/>
            <person name="Han J."/>
            <person name="Lapidus A."/>
            <person name="Cheng J.-F."/>
            <person name="Goodwin L."/>
            <person name="Pitluck S."/>
            <person name="Peters L."/>
            <person name="Ovchinnikova G."/>
            <person name="Lu M."/>
            <person name="Detter J.C."/>
            <person name="Han C."/>
            <person name="Tapia R."/>
            <person name="Land M."/>
            <person name="Hauser L."/>
            <person name="Kyrpides N."/>
            <person name="Ivanova N."/>
            <person name="Pagani I."/>
            <person name="Stolz J."/>
            <person name="Arkin A."/>
            <person name="Dehal P."/>
            <person name="Oremland R."/>
            <person name="Saltikov C."/>
            <person name="Basu P."/>
            <person name="Hollibaugh J."/>
            <person name="Newman D."/>
            <person name="Stolyar S."/>
            <person name="Hazen T."/>
            <person name="Woyke T."/>
        </authorList>
    </citation>
    <scope>NUCLEOTIDE SEQUENCE [LARGE SCALE GENOMIC DNA]</scope>
    <source>
        <strain evidence="3">ATCC 700032 / DSM 10660 / SES-3</strain>
    </source>
</reference>
<dbReference type="PROSITE" id="PS50206">
    <property type="entry name" value="RHODANESE_3"/>
    <property type="match status" value="1"/>
</dbReference>
<evidence type="ECO:0000259" key="1">
    <source>
        <dbReference type="PROSITE" id="PS50206"/>
    </source>
</evidence>
<dbReference type="STRING" id="760154.Sulba_1236"/>
<dbReference type="AlphaFoldDB" id="I3XX56"/>
<evidence type="ECO:0000313" key="3">
    <source>
        <dbReference type="Proteomes" id="UP000006176"/>
    </source>
</evidence>
<dbReference type="RefSeq" id="WP_014769409.1">
    <property type="nucleotide sequence ID" value="NC_018002.1"/>
</dbReference>
<dbReference type="KEGG" id="sba:Sulba_1236"/>
<feature type="domain" description="Rhodanese" evidence="1">
    <location>
        <begin position="43"/>
        <end position="131"/>
    </location>
</feature>